<evidence type="ECO:0000313" key="3">
    <source>
        <dbReference type="Proteomes" id="UP001409291"/>
    </source>
</evidence>
<evidence type="ECO:0000313" key="2">
    <source>
        <dbReference type="EMBL" id="MEN5380191.1"/>
    </source>
</evidence>
<evidence type="ECO:0008006" key="4">
    <source>
        <dbReference type="Google" id="ProtNLM"/>
    </source>
</evidence>
<keyword evidence="1" id="KW-0812">Transmembrane</keyword>
<accession>A0ABV0BZT3</accession>
<feature type="transmembrane region" description="Helical" evidence="1">
    <location>
        <begin position="180"/>
        <end position="199"/>
    </location>
</feature>
<protein>
    <recommendedName>
        <fullName evidence="4">Tryptophan-rich sensory protein</fullName>
    </recommendedName>
</protein>
<feature type="transmembrane region" description="Helical" evidence="1">
    <location>
        <begin position="206"/>
        <end position="221"/>
    </location>
</feature>
<evidence type="ECO:0000256" key="1">
    <source>
        <dbReference type="SAM" id="Phobius"/>
    </source>
</evidence>
<feature type="transmembrane region" description="Helical" evidence="1">
    <location>
        <begin position="7"/>
        <end position="24"/>
    </location>
</feature>
<feature type="transmembrane region" description="Helical" evidence="1">
    <location>
        <begin position="110"/>
        <end position="131"/>
    </location>
</feature>
<reference evidence="2 3" key="1">
    <citation type="submission" date="2024-04" db="EMBL/GenBank/DDBJ databases">
        <title>WGS of bacteria from Torrens River.</title>
        <authorList>
            <person name="Wyrsch E.R."/>
            <person name="Drigo B."/>
        </authorList>
    </citation>
    <scope>NUCLEOTIDE SEQUENCE [LARGE SCALE GENOMIC DNA]</scope>
    <source>
        <strain evidence="2 3">TWI391</strain>
    </source>
</reference>
<dbReference type="EMBL" id="JBDJNQ010000014">
    <property type="protein sequence ID" value="MEN5380191.1"/>
    <property type="molecule type" value="Genomic_DNA"/>
</dbReference>
<feature type="transmembrane region" description="Helical" evidence="1">
    <location>
        <begin position="143"/>
        <end position="168"/>
    </location>
</feature>
<keyword evidence="1" id="KW-1133">Transmembrane helix</keyword>
<gene>
    <name evidence="2" type="ORF">ABE541_23185</name>
</gene>
<dbReference type="Gene3D" id="1.20.1260.100">
    <property type="entry name" value="TspO/MBR protein"/>
    <property type="match status" value="1"/>
</dbReference>
<organism evidence="2 3">
    <name type="scientific">Sphingobacterium kitahiroshimense</name>
    <dbReference type="NCBI Taxonomy" id="470446"/>
    <lineage>
        <taxon>Bacteria</taxon>
        <taxon>Pseudomonadati</taxon>
        <taxon>Bacteroidota</taxon>
        <taxon>Sphingobacteriia</taxon>
        <taxon>Sphingobacteriales</taxon>
        <taxon>Sphingobacteriaceae</taxon>
        <taxon>Sphingobacterium</taxon>
    </lineage>
</organism>
<keyword evidence="3" id="KW-1185">Reference proteome</keyword>
<dbReference type="RefSeq" id="WP_346583086.1">
    <property type="nucleotide sequence ID" value="NZ_JBDJNQ010000014.1"/>
</dbReference>
<dbReference type="InterPro" id="IPR038330">
    <property type="entry name" value="TspO/MBR-related_sf"/>
</dbReference>
<comment type="caution">
    <text evidence="2">The sequence shown here is derived from an EMBL/GenBank/DDBJ whole genome shotgun (WGS) entry which is preliminary data.</text>
</comment>
<keyword evidence="1" id="KW-0472">Membrane</keyword>
<dbReference type="PANTHER" id="PTHR33802:SF1">
    <property type="entry name" value="XK-RELATED PROTEIN"/>
    <property type="match status" value="1"/>
</dbReference>
<dbReference type="Proteomes" id="UP001409291">
    <property type="component" value="Unassembled WGS sequence"/>
</dbReference>
<dbReference type="PANTHER" id="PTHR33802">
    <property type="entry name" value="SI:CH211-161H7.5-RELATED"/>
    <property type="match status" value="1"/>
</dbReference>
<sequence>MKNITLAITNLVALLTTIVINYLSNTGFINGRTMKTVSDDYHNFFTPASFAFSIWGLIYLLLIGFVTYSFFILKAKKESQIIDRVGAWFTVSCLLNSIWVIAWLTDYIGISVLLMILLLLTLLKIVVNVNVALTNPPFRIVAFVWWPFSLYAGWISVALIANIAAYLVKIDWNGWNISPVYWTMIMVIVAGIVNVFMTWKRNMREYALVGVWALIAVGVANRDNGTAIFLVSMGTAAVIATSCLIHGIKNFRGFGNEI</sequence>
<name>A0ABV0BZT3_9SPHI</name>
<proteinExistence type="predicted"/>
<feature type="transmembrane region" description="Helical" evidence="1">
    <location>
        <begin position="227"/>
        <end position="248"/>
    </location>
</feature>
<feature type="transmembrane region" description="Helical" evidence="1">
    <location>
        <begin position="44"/>
        <end position="73"/>
    </location>
</feature>
<feature type="transmembrane region" description="Helical" evidence="1">
    <location>
        <begin position="85"/>
        <end position="104"/>
    </location>
</feature>